<keyword evidence="2" id="KW-1185">Reference proteome</keyword>
<dbReference type="OrthoDB" id="3064101at2759"/>
<proteinExistence type="predicted"/>
<evidence type="ECO:0008006" key="3">
    <source>
        <dbReference type="Google" id="ProtNLM"/>
    </source>
</evidence>
<evidence type="ECO:0000313" key="2">
    <source>
        <dbReference type="Proteomes" id="UP000620124"/>
    </source>
</evidence>
<dbReference type="AlphaFoldDB" id="A0A8H6U563"/>
<sequence>MFGRDAGYPDSDDNILNFLSLPTLEALSVSFRQLHIADLVSFLERSSPPLQVLIAGEGLGSSDFIKLHRCLTLVPTVTCFEIWWPDPNIVVDLFTALADSASLLPNLRYLTIHHVDESNILDSSCETLIRALSARRTELQVVRIIFDDRPPPVDLLDALRKLVADGMEIYIGTKERNYIVT</sequence>
<protein>
    <recommendedName>
        <fullName evidence="3">F-box domain-containing protein</fullName>
    </recommendedName>
</protein>
<gene>
    <name evidence="1" type="ORF">MVEN_02502200</name>
</gene>
<dbReference type="EMBL" id="JACAZI010000034">
    <property type="protein sequence ID" value="KAF7328735.1"/>
    <property type="molecule type" value="Genomic_DNA"/>
</dbReference>
<name>A0A8H6U563_9AGAR</name>
<reference evidence="1" key="1">
    <citation type="submission" date="2020-05" db="EMBL/GenBank/DDBJ databases">
        <title>Mycena genomes resolve the evolution of fungal bioluminescence.</title>
        <authorList>
            <person name="Tsai I.J."/>
        </authorList>
    </citation>
    <scope>NUCLEOTIDE SEQUENCE</scope>
    <source>
        <strain evidence="1">CCC161011</strain>
    </source>
</reference>
<accession>A0A8H6U563</accession>
<evidence type="ECO:0000313" key="1">
    <source>
        <dbReference type="EMBL" id="KAF7328735.1"/>
    </source>
</evidence>
<dbReference type="Proteomes" id="UP000620124">
    <property type="component" value="Unassembled WGS sequence"/>
</dbReference>
<organism evidence="1 2">
    <name type="scientific">Mycena venus</name>
    <dbReference type="NCBI Taxonomy" id="2733690"/>
    <lineage>
        <taxon>Eukaryota</taxon>
        <taxon>Fungi</taxon>
        <taxon>Dikarya</taxon>
        <taxon>Basidiomycota</taxon>
        <taxon>Agaricomycotina</taxon>
        <taxon>Agaricomycetes</taxon>
        <taxon>Agaricomycetidae</taxon>
        <taxon>Agaricales</taxon>
        <taxon>Marasmiineae</taxon>
        <taxon>Mycenaceae</taxon>
        <taxon>Mycena</taxon>
    </lineage>
</organism>
<comment type="caution">
    <text evidence="1">The sequence shown here is derived from an EMBL/GenBank/DDBJ whole genome shotgun (WGS) entry which is preliminary data.</text>
</comment>